<name>A0ABV8QFS5_9GAMM</name>
<protein>
    <submittedName>
        <fullName evidence="4">DUF4124 domain-containing protein</fullName>
    </submittedName>
</protein>
<keyword evidence="2" id="KW-0732">Signal</keyword>
<dbReference type="Proteomes" id="UP001595798">
    <property type="component" value="Unassembled WGS sequence"/>
</dbReference>
<organism evidence="4 5">
    <name type="scientific">Marinobacter lacisalsi</name>
    <dbReference type="NCBI Taxonomy" id="475979"/>
    <lineage>
        <taxon>Bacteria</taxon>
        <taxon>Pseudomonadati</taxon>
        <taxon>Pseudomonadota</taxon>
        <taxon>Gammaproteobacteria</taxon>
        <taxon>Pseudomonadales</taxon>
        <taxon>Marinobacteraceae</taxon>
        <taxon>Marinobacter</taxon>
    </lineage>
</organism>
<proteinExistence type="predicted"/>
<accession>A0ABV8QFS5</accession>
<evidence type="ECO:0000256" key="2">
    <source>
        <dbReference type="SAM" id="SignalP"/>
    </source>
</evidence>
<keyword evidence="5" id="KW-1185">Reference proteome</keyword>
<evidence type="ECO:0000313" key="5">
    <source>
        <dbReference type="Proteomes" id="UP001595798"/>
    </source>
</evidence>
<feature type="coiled-coil region" evidence="1">
    <location>
        <begin position="68"/>
        <end position="144"/>
    </location>
</feature>
<dbReference type="Pfam" id="PF13511">
    <property type="entry name" value="DUF4124"/>
    <property type="match status" value="1"/>
</dbReference>
<feature type="signal peptide" evidence="2">
    <location>
        <begin position="1"/>
        <end position="20"/>
    </location>
</feature>
<keyword evidence="1" id="KW-0175">Coiled coil</keyword>
<feature type="chain" id="PRO_5045534654" evidence="2">
    <location>
        <begin position="21"/>
        <end position="148"/>
    </location>
</feature>
<comment type="caution">
    <text evidence="4">The sequence shown here is derived from an EMBL/GenBank/DDBJ whole genome shotgun (WGS) entry which is preliminary data.</text>
</comment>
<dbReference type="RefSeq" id="WP_379886160.1">
    <property type="nucleotide sequence ID" value="NZ_JBHSDI010000010.1"/>
</dbReference>
<dbReference type="InterPro" id="IPR025392">
    <property type="entry name" value="DUF4124"/>
</dbReference>
<evidence type="ECO:0000259" key="3">
    <source>
        <dbReference type="Pfam" id="PF13511"/>
    </source>
</evidence>
<sequence>MSKWILLTLAAITIPLPGHAAVYQCQVNGSTVFSDRPCGDDAKELDHKAAPMIGGSMATEQGETFVEQRQIERKIRRLEREKDQAEHDMDKALADWQRNKRRAANNLAGATWENSLAQEAEVLRKRYQSEIDSINAEIEELRERKAEL</sequence>
<evidence type="ECO:0000256" key="1">
    <source>
        <dbReference type="SAM" id="Coils"/>
    </source>
</evidence>
<evidence type="ECO:0000313" key="4">
    <source>
        <dbReference type="EMBL" id="MFC4258633.1"/>
    </source>
</evidence>
<dbReference type="EMBL" id="JBHSDI010000010">
    <property type="protein sequence ID" value="MFC4258633.1"/>
    <property type="molecule type" value="Genomic_DNA"/>
</dbReference>
<feature type="domain" description="DUF4124" evidence="3">
    <location>
        <begin position="13"/>
        <end position="43"/>
    </location>
</feature>
<reference evidence="5" key="1">
    <citation type="journal article" date="2019" name="Int. J. Syst. Evol. Microbiol.">
        <title>The Global Catalogue of Microorganisms (GCM) 10K type strain sequencing project: providing services to taxonomists for standard genome sequencing and annotation.</title>
        <authorList>
            <consortium name="The Broad Institute Genomics Platform"/>
            <consortium name="The Broad Institute Genome Sequencing Center for Infectious Disease"/>
            <person name="Wu L."/>
            <person name="Ma J."/>
        </authorList>
    </citation>
    <scope>NUCLEOTIDE SEQUENCE [LARGE SCALE GENOMIC DNA]</scope>
    <source>
        <strain evidence="5">CECT 7297</strain>
    </source>
</reference>
<gene>
    <name evidence="4" type="ORF">ACFOZ5_06225</name>
</gene>